<dbReference type="NCBIfam" id="TIGR00756">
    <property type="entry name" value="PPR"/>
    <property type="match status" value="2"/>
</dbReference>
<evidence type="ECO:0008006" key="4">
    <source>
        <dbReference type="Google" id="ProtNLM"/>
    </source>
</evidence>
<dbReference type="Gene3D" id="1.25.40.10">
    <property type="entry name" value="Tetratricopeptide repeat domain"/>
    <property type="match status" value="2"/>
</dbReference>
<dbReference type="Pfam" id="PF13041">
    <property type="entry name" value="PPR_2"/>
    <property type="match status" value="1"/>
</dbReference>
<dbReference type="EMBL" id="JAJSOW010000106">
    <property type="protein sequence ID" value="KAI9160277.1"/>
    <property type="molecule type" value="Genomic_DNA"/>
</dbReference>
<reference evidence="2" key="1">
    <citation type="journal article" date="2022" name="Plant J.">
        <title>Strategies of tolerance reflected in two North American maple genomes.</title>
        <authorList>
            <person name="McEvoy S.L."/>
            <person name="Sezen U.U."/>
            <person name="Trouern-Trend A."/>
            <person name="McMahon S.M."/>
            <person name="Schaberg P.G."/>
            <person name="Yang J."/>
            <person name="Wegrzyn J.L."/>
            <person name="Swenson N.G."/>
        </authorList>
    </citation>
    <scope>NUCLEOTIDE SEQUENCE</scope>
    <source>
        <strain evidence="2">91603</strain>
    </source>
</reference>
<sequence>MISVYSRNGEIDEALKLFEETKGETNPVTWNSMMSGYIQNDLHEEALELYMTMCRLAIERTRSTFSVLFHACSCLESLRQGQLLHAHLIKTPFESNVYVGTSLIDMYSKCGNIAEAQASFNCISSPNVAAWTALINGYAHHVHHSL</sequence>
<dbReference type="GO" id="GO:0003723">
    <property type="term" value="F:RNA binding"/>
    <property type="evidence" value="ECO:0007669"/>
    <property type="project" value="InterPro"/>
</dbReference>
<gene>
    <name evidence="2" type="ORF">LWI28_006759</name>
</gene>
<evidence type="ECO:0000313" key="2">
    <source>
        <dbReference type="EMBL" id="KAI9160277.1"/>
    </source>
</evidence>
<dbReference type="GO" id="GO:0009451">
    <property type="term" value="P:RNA modification"/>
    <property type="evidence" value="ECO:0007669"/>
    <property type="project" value="InterPro"/>
</dbReference>
<dbReference type="Proteomes" id="UP001064489">
    <property type="component" value="Chromosome 2"/>
</dbReference>
<dbReference type="AlphaFoldDB" id="A0AAD5IDE8"/>
<reference evidence="2" key="2">
    <citation type="submission" date="2023-02" db="EMBL/GenBank/DDBJ databases">
        <authorList>
            <person name="Swenson N.G."/>
            <person name="Wegrzyn J.L."/>
            <person name="Mcevoy S.L."/>
        </authorList>
    </citation>
    <scope>NUCLEOTIDE SEQUENCE</scope>
    <source>
        <strain evidence="2">91603</strain>
        <tissue evidence="2">Leaf</tissue>
    </source>
</reference>
<protein>
    <recommendedName>
        <fullName evidence="4">Pentatricopeptide repeat-containing protein</fullName>
    </recommendedName>
</protein>
<organism evidence="2 3">
    <name type="scientific">Acer negundo</name>
    <name type="common">Box elder</name>
    <dbReference type="NCBI Taxonomy" id="4023"/>
    <lineage>
        <taxon>Eukaryota</taxon>
        <taxon>Viridiplantae</taxon>
        <taxon>Streptophyta</taxon>
        <taxon>Embryophyta</taxon>
        <taxon>Tracheophyta</taxon>
        <taxon>Spermatophyta</taxon>
        <taxon>Magnoliopsida</taxon>
        <taxon>eudicotyledons</taxon>
        <taxon>Gunneridae</taxon>
        <taxon>Pentapetalae</taxon>
        <taxon>rosids</taxon>
        <taxon>malvids</taxon>
        <taxon>Sapindales</taxon>
        <taxon>Sapindaceae</taxon>
        <taxon>Hippocastanoideae</taxon>
        <taxon>Acereae</taxon>
        <taxon>Acer</taxon>
    </lineage>
</organism>
<proteinExistence type="predicted"/>
<keyword evidence="3" id="KW-1185">Reference proteome</keyword>
<dbReference type="InterPro" id="IPR002885">
    <property type="entry name" value="PPR_rpt"/>
</dbReference>
<comment type="caution">
    <text evidence="2">The sequence shown here is derived from an EMBL/GenBank/DDBJ whole genome shotgun (WGS) entry which is preliminary data.</text>
</comment>
<dbReference type="InterPro" id="IPR011990">
    <property type="entry name" value="TPR-like_helical_dom_sf"/>
</dbReference>
<evidence type="ECO:0000313" key="3">
    <source>
        <dbReference type="Proteomes" id="UP001064489"/>
    </source>
</evidence>
<keyword evidence="1" id="KW-0677">Repeat</keyword>
<dbReference type="PANTHER" id="PTHR47926:SF347">
    <property type="entry name" value="PENTATRICOPEPTIDE REPEAT-CONTAINING PROTEIN"/>
    <property type="match status" value="1"/>
</dbReference>
<dbReference type="InterPro" id="IPR046960">
    <property type="entry name" value="PPR_At4g14850-like_plant"/>
</dbReference>
<dbReference type="PANTHER" id="PTHR47926">
    <property type="entry name" value="PENTATRICOPEPTIDE REPEAT-CONTAINING PROTEIN"/>
    <property type="match status" value="1"/>
</dbReference>
<dbReference type="Pfam" id="PF01535">
    <property type="entry name" value="PPR"/>
    <property type="match status" value="2"/>
</dbReference>
<evidence type="ECO:0000256" key="1">
    <source>
        <dbReference type="ARBA" id="ARBA00022737"/>
    </source>
</evidence>
<accession>A0AAD5IDE8</accession>
<name>A0AAD5IDE8_ACENE</name>